<sequence>MGLVVFDITVSLDGFVTGPDDSPERPLGVGGEALHDWISAGRTDADTAVLDELFAAGAVVTGRRTYDNSEGEDGWGDGPLGTVPVFVLTHRPATREGRTPFTFVGDGPESAVAQARDTAGDGDVYVMSANVAGQVLRAGLLDAIRLHIAPVLLGGGVRLFDDPALAGAKLRAERVVQTPCATHLWYRVV</sequence>
<evidence type="ECO:0000259" key="1">
    <source>
        <dbReference type="Pfam" id="PF01872"/>
    </source>
</evidence>
<feature type="domain" description="Bacterial bifunctional deaminase-reductase C-terminal" evidence="1">
    <location>
        <begin position="4"/>
        <end position="183"/>
    </location>
</feature>
<dbReference type="Pfam" id="PF01872">
    <property type="entry name" value="RibD_C"/>
    <property type="match status" value="1"/>
</dbReference>
<evidence type="ECO:0000313" key="2">
    <source>
        <dbReference type="EMBL" id="MFC7613489.1"/>
    </source>
</evidence>
<dbReference type="Proteomes" id="UP001596512">
    <property type="component" value="Unassembled WGS sequence"/>
</dbReference>
<dbReference type="SUPFAM" id="SSF53597">
    <property type="entry name" value="Dihydrofolate reductase-like"/>
    <property type="match status" value="1"/>
</dbReference>
<protein>
    <submittedName>
        <fullName evidence="2">Dihydrofolate reductase family protein</fullName>
    </submittedName>
</protein>
<evidence type="ECO:0000313" key="3">
    <source>
        <dbReference type="Proteomes" id="UP001596512"/>
    </source>
</evidence>
<dbReference type="EMBL" id="JBHTEY010000004">
    <property type="protein sequence ID" value="MFC7613489.1"/>
    <property type="molecule type" value="Genomic_DNA"/>
</dbReference>
<reference evidence="3" key="1">
    <citation type="journal article" date="2019" name="Int. J. Syst. Evol. Microbiol.">
        <title>The Global Catalogue of Microorganisms (GCM) 10K type strain sequencing project: providing services to taxonomists for standard genome sequencing and annotation.</title>
        <authorList>
            <consortium name="The Broad Institute Genomics Platform"/>
            <consortium name="The Broad Institute Genome Sequencing Center for Infectious Disease"/>
            <person name="Wu L."/>
            <person name="Ma J."/>
        </authorList>
    </citation>
    <scope>NUCLEOTIDE SEQUENCE [LARGE SCALE GENOMIC DNA]</scope>
    <source>
        <strain evidence="3">JCM 17695</strain>
    </source>
</reference>
<dbReference type="InterPro" id="IPR024072">
    <property type="entry name" value="DHFR-like_dom_sf"/>
</dbReference>
<keyword evidence="3" id="KW-1185">Reference proteome</keyword>
<gene>
    <name evidence="2" type="ORF">ACFQV2_07620</name>
</gene>
<comment type="caution">
    <text evidence="2">The sequence shown here is derived from an EMBL/GenBank/DDBJ whole genome shotgun (WGS) entry which is preliminary data.</text>
</comment>
<organism evidence="2 3">
    <name type="scientific">Actinokineospora soli</name>
    <dbReference type="NCBI Taxonomy" id="1048753"/>
    <lineage>
        <taxon>Bacteria</taxon>
        <taxon>Bacillati</taxon>
        <taxon>Actinomycetota</taxon>
        <taxon>Actinomycetes</taxon>
        <taxon>Pseudonocardiales</taxon>
        <taxon>Pseudonocardiaceae</taxon>
        <taxon>Actinokineospora</taxon>
    </lineage>
</organism>
<accession>A0ABW2TJB1</accession>
<name>A0ABW2TJB1_9PSEU</name>
<proteinExistence type="predicted"/>
<dbReference type="Gene3D" id="3.40.430.10">
    <property type="entry name" value="Dihydrofolate Reductase, subunit A"/>
    <property type="match status" value="1"/>
</dbReference>
<dbReference type="InterPro" id="IPR002734">
    <property type="entry name" value="RibDG_C"/>
</dbReference>